<protein>
    <submittedName>
        <fullName evidence="2">Uncharacterized protein</fullName>
    </submittedName>
</protein>
<reference evidence="3" key="1">
    <citation type="journal article" date="2013" name="Science">
        <title>Comparative analysis of bat genomes provides insight into the evolution of flight and immunity.</title>
        <authorList>
            <person name="Zhang G."/>
            <person name="Cowled C."/>
            <person name="Shi Z."/>
            <person name="Huang Z."/>
            <person name="Bishop-Lilly K.A."/>
            <person name="Fang X."/>
            <person name="Wynne J.W."/>
            <person name="Xiong Z."/>
            <person name="Baker M.L."/>
            <person name="Zhao W."/>
            <person name="Tachedjian M."/>
            <person name="Zhu Y."/>
            <person name="Zhou P."/>
            <person name="Jiang X."/>
            <person name="Ng J."/>
            <person name="Yang L."/>
            <person name="Wu L."/>
            <person name="Xiao J."/>
            <person name="Feng Y."/>
            <person name="Chen Y."/>
            <person name="Sun X."/>
            <person name="Zhang Y."/>
            <person name="Marsh G.A."/>
            <person name="Crameri G."/>
            <person name="Broder C.C."/>
            <person name="Frey K.G."/>
            <person name="Wang L.F."/>
            <person name="Wang J."/>
        </authorList>
    </citation>
    <scope>NUCLEOTIDE SEQUENCE [LARGE SCALE GENOMIC DNA]</scope>
</reference>
<evidence type="ECO:0000313" key="3">
    <source>
        <dbReference type="Proteomes" id="UP000010556"/>
    </source>
</evidence>
<gene>
    <name evidence="2" type="ORF">MDA_GLEAN10012282</name>
</gene>
<feature type="region of interest" description="Disordered" evidence="1">
    <location>
        <begin position="1"/>
        <end position="29"/>
    </location>
</feature>
<feature type="compositionally biased region" description="Polar residues" evidence="1">
    <location>
        <begin position="14"/>
        <end position="23"/>
    </location>
</feature>
<sequence>MGPASRHSHPLTDVSGSSGTSSRCEWGRHRQQMRVLDGTMAQQEQRIFSNHQRLTLMTATDTPPWSGTPPLACSIIPLRPMPTMFNALLLNDRHFPHVPPGGQHTS</sequence>
<organism evidence="2 3">
    <name type="scientific">Myotis davidii</name>
    <name type="common">David's myotis</name>
    <dbReference type="NCBI Taxonomy" id="225400"/>
    <lineage>
        <taxon>Eukaryota</taxon>
        <taxon>Metazoa</taxon>
        <taxon>Chordata</taxon>
        <taxon>Craniata</taxon>
        <taxon>Vertebrata</taxon>
        <taxon>Euteleostomi</taxon>
        <taxon>Mammalia</taxon>
        <taxon>Eutheria</taxon>
        <taxon>Laurasiatheria</taxon>
        <taxon>Chiroptera</taxon>
        <taxon>Yangochiroptera</taxon>
        <taxon>Vespertilionidae</taxon>
        <taxon>Myotis</taxon>
    </lineage>
</organism>
<dbReference type="AlphaFoldDB" id="L5LG19"/>
<evidence type="ECO:0000256" key="1">
    <source>
        <dbReference type="SAM" id="MobiDB-lite"/>
    </source>
</evidence>
<proteinExistence type="predicted"/>
<evidence type="ECO:0000313" key="2">
    <source>
        <dbReference type="EMBL" id="ELK25284.1"/>
    </source>
</evidence>
<dbReference type="EMBL" id="KB112115">
    <property type="protein sequence ID" value="ELK25284.1"/>
    <property type="molecule type" value="Genomic_DNA"/>
</dbReference>
<dbReference type="Proteomes" id="UP000010556">
    <property type="component" value="Unassembled WGS sequence"/>
</dbReference>
<name>L5LG19_MYODS</name>
<accession>L5LG19</accession>
<keyword evidence="3" id="KW-1185">Reference proteome</keyword>